<proteinExistence type="inferred from homology"/>
<dbReference type="Pfam" id="PF00117">
    <property type="entry name" value="GATase"/>
    <property type="match status" value="1"/>
</dbReference>
<comment type="pathway">
    <text evidence="1">Pyrimidine metabolism; CTP biosynthesis via de novo pathway; CTP from UDP: step 2/2.</text>
</comment>
<feature type="domain" description="Glutamine amidotransferase" evidence="10">
    <location>
        <begin position="91"/>
        <end position="315"/>
    </location>
</feature>
<evidence type="ECO:0000256" key="3">
    <source>
        <dbReference type="ARBA" id="ARBA00012291"/>
    </source>
</evidence>
<dbReference type="GO" id="GO:0005829">
    <property type="term" value="C:cytosol"/>
    <property type="evidence" value="ECO:0007669"/>
    <property type="project" value="TreeGrafter"/>
</dbReference>
<feature type="domain" description="CTP synthase N-terminal" evidence="11">
    <location>
        <begin position="1"/>
        <end position="56"/>
    </location>
</feature>
<keyword evidence="5" id="KW-0547">Nucleotide-binding</keyword>
<comment type="catalytic activity">
    <reaction evidence="9">
        <text>UTP + L-glutamine + ATP + H2O = CTP + L-glutamate + ADP + phosphate + 2 H(+)</text>
        <dbReference type="Rhea" id="RHEA:26426"/>
        <dbReference type="ChEBI" id="CHEBI:15377"/>
        <dbReference type="ChEBI" id="CHEBI:15378"/>
        <dbReference type="ChEBI" id="CHEBI:29985"/>
        <dbReference type="ChEBI" id="CHEBI:30616"/>
        <dbReference type="ChEBI" id="CHEBI:37563"/>
        <dbReference type="ChEBI" id="CHEBI:43474"/>
        <dbReference type="ChEBI" id="CHEBI:46398"/>
        <dbReference type="ChEBI" id="CHEBI:58359"/>
        <dbReference type="ChEBI" id="CHEBI:456216"/>
        <dbReference type="EC" id="6.3.4.2"/>
    </reaction>
</comment>
<accession>A0A357VNV1</accession>
<evidence type="ECO:0000259" key="11">
    <source>
        <dbReference type="Pfam" id="PF06418"/>
    </source>
</evidence>
<evidence type="ECO:0000256" key="2">
    <source>
        <dbReference type="ARBA" id="ARBA00007533"/>
    </source>
</evidence>
<gene>
    <name evidence="12" type="ORF">DEA61_07135</name>
</gene>
<dbReference type="InterPro" id="IPR029062">
    <property type="entry name" value="Class_I_gatase-like"/>
</dbReference>
<dbReference type="SUPFAM" id="SSF52540">
    <property type="entry name" value="P-loop containing nucleoside triphosphate hydrolases"/>
    <property type="match status" value="1"/>
</dbReference>
<dbReference type="RefSeq" id="WP_278429157.1">
    <property type="nucleotide sequence ID" value="NZ_DOLB01000103.1"/>
</dbReference>
<dbReference type="Pfam" id="PF06418">
    <property type="entry name" value="CTP_synth_N"/>
    <property type="match status" value="1"/>
</dbReference>
<dbReference type="GO" id="GO:0019856">
    <property type="term" value="P:pyrimidine nucleobase biosynthetic process"/>
    <property type="evidence" value="ECO:0007669"/>
    <property type="project" value="TreeGrafter"/>
</dbReference>
<evidence type="ECO:0000256" key="6">
    <source>
        <dbReference type="ARBA" id="ARBA00022840"/>
    </source>
</evidence>
<dbReference type="GO" id="GO:0003883">
    <property type="term" value="F:CTP synthase activity"/>
    <property type="evidence" value="ECO:0007669"/>
    <property type="project" value="UniProtKB-EC"/>
</dbReference>
<dbReference type="SUPFAM" id="SSF52317">
    <property type="entry name" value="Class I glutamine amidotransferase-like"/>
    <property type="match status" value="1"/>
</dbReference>
<dbReference type="PANTHER" id="PTHR11550">
    <property type="entry name" value="CTP SYNTHASE"/>
    <property type="match status" value="1"/>
</dbReference>
<keyword evidence="4" id="KW-0436">Ligase</keyword>
<comment type="caution">
    <text evidence="12">The sequence shown here is derived from an EMBL/GenBank/DDBJ whole genome shotgun (WGS) entry which is preliminary data.</text>
</comment>
<dbReference type="InterPro" id="IPR027417">
    <property type="entry name" value="P-loop_NTPase"/>
</dbReference>
<dbReference type="AlphaFoldDB" id="A0A357VNV1"/>
<evidence type="ECO:0000256" key="8">
    <source>
        <dbReference type="ARBA" id="ARBA00022975"/>
    </source>
</evidence>
<keyword evidence="6" id="KW-0067">ATP-binding</keyword>
<reference evidence="12 13" key="1">
    <citation type="journal article" date="2018" name="Nat. Biotechnol.">
        <title>A standardized bacterial taxonomy based on genome phylogeny substantially revises the tree of life.</title>
        <authorList>
            <person name="Parks D.H."/>
            <person name="Chuvochina M."/>
            <person name="Waite D.W."/>
            <person name="Rinke C."/>
            <person name="Skarshewski A."/>
            <person name="Chaumeil P.A."/>
            <person name="Hugenholtz P."/>
        </authorList>
    </citation>
    <scope>NUCLEOTIDE SEQUENCE [LARGE SCALE GENOMIC DNA]</scope>
    <source>
        <strain evidence="12">UBA12544</strain>
    </source>
</reference>
<evidence type="ECO:0000313" key="13">
    <source>
        <dbReference type="Proteomes" id="UP000264445"/>
    </source>
</evidence>
<evidence type="ECO:0000259" key="10">
    <source>
        <dbReference type="Pfam" id="PF00117"/>
    </source>
</evidence>
<dbReference type="Gene3D" id="3.40.50.880">
    <property type="match status" value="1"/>
</dbReference>
<dbReference type="PANTHER" id="PTHR11550:SF0">
    <property type="entry name" value="CTP SYNTHASE-RELATED"/>
    <property type="match status" value="1"/>
</dbReference>
<evidence type="ECO:0000256" key="7">
    <source>
        <dbReference type="ARBA" id="ARBA00022962"/>
    </source>
</evidence>
<keyword evidence="7" id="KW-0315">Glutamine amidotransferase</keyword>
<dbReference type="InterPro" id="IPR004468">
    <property type="entry name" value="CTP_synthase"/>
</dbReference>
<dbReference type="GO" id="GO:0042802">
    <property type="term" value="F:identical protein binding"/>
    <property type="evidence" value="ECO:0007669"/>
    <property type="project" value="TreeGrafter"/>
</dbReference>
<evidence type="ECO:0000313" key="12">
    <source>
        <dbReference type="EMBL" id="HBT49587.1"/>
    </source>
</evidence>
<dbReference type="InterPro" id="IPR017456">
    <property type="entry name" value="CTP_synthase_N"/>
</dbReference>
<keyword evidence="8" id="KW-0665">Pyrimidine biosynthesis</keyword>
<sequence>RTELPLPQELREKIALFCNVSVEAVIENRDVESIYQVPLELERQKVDEYVIKRLNLPHGQSDLKEWREYVEKEKNPEHQVEVALVGKYVDLHDAYISVVEALKHAGVYHKTAVNIRWVNAEKVNDKTVDELLKGADGILVPGGFGDRGIEGKIRAIQYARENKIPYLGLCLGMQCAVIEFARNVAGLKGANSTEFDPNAPHPVIDLMPEQKDIDEKGGTMRLGVYPCKVIEGTKAYEAYKDELVYERHRHRYEFNNQYRELLTSKGLIISGLSPDERLVEIIELKDHPYFVATQFHPEFKSRPLKPHPLFRDFVKAMLNLKINNAE</sequence>
<dbReference type="InterPro" id="IPR033828">
    <property type="entry name" value="GATase1_CTP_Synthase"/>
</dbReference>
<dbReference type="NCBIfam" id="TIGR00337">
    <property type="entry name" value="PyrG"/>
    <property type="match status" value="1"/>
</dbReference>
<dbReference type="GO" id="GO:0005524">
    <property type="term" value="F:ATP binding"/>
    <property type="evidence" value="ECO:0007669"/>
    <property type="project" value="UniProtKB-KW"/>
</dbReference>
<dbReference type="EMBL" id="DOLB01000103">
    <property type="protein sequence ID" value="HBT49587.1"/>
    <property type="molecule type" value="Genomic_DNA"/>
</dbReference>
<dbReference type="FunFam" id="3.40.50.880:FF:000002">
    <property type="entry name" value="CTP synthase"/>
    <property type="match status" value="1"/>
</dbReference>
<dbReference type="Gene3D" id="3.40.50.300">
    <property type="entry name" value="P-loop containing nucleotide triphosphate hydrolases"/>
    <property type="match status" value="1"/>
</dbReference>
<feature type="non-terminal residue" evidence="12">
    <location>
        <position position="1"/>
    </location>
</feature>
<dbReference type="PROSITE" id="PS51273">
    <property type="entry name" value="GATASE_TYPE_1"/>
    <property type="match status" value="1"/>
</dbReference>
<protein>
    <recommendedName>
        <fullName evidence="3">CTP synthase (glutamine hydrolyzing)</fullName>
        <ecNumber evidence="3">6.3.4.2</ecNumber>
    </recommendedName>
</protein>
<evidence type="ECO:0000256" key="4">
    <source>
        <dbReference type="ARBA" id="ARBA00022598"/>
    </source>
</evidence>
<dbReference type="InterPro" id="IPR017926">
    <property type="entry name" value="GATASE"/>
</dbReference>
<comment type="similarity">
    <text evidence="2">Belongs to the CTP synthase family.</text>
</comment>
<dbReference type="NCBIfam" id="NF003792">
    <property type="entry name" value="PRK05380.1"/>
    <property type="match status" value="1"/>
</dbReference>
<name>A0A357VNV1_9THEO</name>
<dbReference type="CDD" id="cd01746">
    <property type="entry name" value="GATase1_CTP_Synthase"/>
    <property type="match status" value="1"/>
</dbReference>
<dbReference type="UniPathway" id="UPA00159">
    <property type="reaction ID" value="UER00277"/>
</dbReference>
<dbReference type="GO" id="GO:0044210">
    <property type="term" value="P:'de novo' CTP biosynthetic process"/>
    <property type="evidence" value="ECO:0007669"/>
    <property type="project" value="UniProtKB-UniPathway"/>
</dbReference>
<dbReference type="EC" id="6.3.4.2" evidence="3"/>
<organism evidence="12 13">
    <name type="scientific">Caldanaerobacter subterraneus</name>
    <dbReference type="NCBI Taxonomy" id="911092"/>
    <lineage>
        <taxon>Bacteria</taxon>
        <taxon>Bacillati</taxon>
        <taxon>Bacillota</taxon>
        <taxon>Clostridia</taxon>
        <taxon>Thermoanaerobacterales</taxon>
        <taxon>Thermoanaerobacteraceae</taxon>
        <taxon>Caldanaerobacter</taxon>
    </lineage>
</organism>
<evidence type="ECO:0000256" key="5">
    <source>
        <dbReference type="ARBA" id="ARBA00022741"/>
    </source>
</evidence>
<evidence type="ECO:0000256" key="1">
    <source>
        <dbReference type="ARBA" id="ARBA00005171"/>
    </source>
</evidence>
<dbReference type="Proteomes" id="UP000264445">
    <property type="component" value="Unassembled WGS sequence"/>
</dbReference>
<evidence type="ECO:0000256" key="9">
    <source>
        <dbReference type="ARBA" id="ARBA00047781"/>
    </source>
</evidence>